<dbReference type="PIRSF" id="PIRSF038959">
    <property type="entry name" value="SdpI"/>
    <property type="match status" value="1"/>
</dbReference>
<dbReference type="GO" id="GO:0009636">
    <property type="term" value="P:response to toxic substance"/>
    <property type="evidence" value="ECO:0007669"/>
    <property type="project" value="TreeGrafter"/>
</dbReference>
<gene>
    <name evidence="3" type="ORF">H7B67_00180</name>
</gene>
<dbReference type="PANTHER" id="PTHR37810:SF5">
    <property type="entry name" value="IMMUNITY PROTEIN SDPI"/>
    <property type="match status" value="1"/>
</dbReference>
<dbReference type="AlphaFoldDB" id="A0A841SQW5"/>
<dbReference type="Pfam" id="PF13630">
    <property type="entry name" value="SdpI"/>
    <property type="match status" value="1"/>
</dbReference>
<feature type="transmembrane region" description="Helical" evidence="1">
    <location>
        <begin position="123"/>
        <end position="142"/>
    </location>
</feature>
<dbReference type="Pfam" id="PF07853">
    <property type="entry name" value="DUF1648"/>
    <property type="match status" value="1"/>
</dbReference>
<keyword evidence="1" id="KW-0472">Membrane</keyword>
<reference evidence="3 4" key="1">
    <citation type="submission" date="2020-08" db="EMBL/GenBank/DDBJ databases">
        <title>Cohnella phylogeny.</title>
        <authorList>
            <person name="Dunlap C."/>
        </authorList>
    </citation>
    <scope>NUCLEOTIDE SEQUENCE [LARGE SCALE GENOMIC DNA]</scope>
    <source>
        <strain evidence="3 4">DSM 25241</strain>
    </source>
</reference>
<feature type="transmembrane region" description="Helical" evidence="1">
    <location>
        <begin position="20"/>
        <end position="41"/>
    </location>
</feature>
<evidence type="ECO:0000256" key="1">
    <source>
        <dbReference type="SAM" id="Phobius"/>
    </source>
</evidence>
<name>A0A841SQW5_9BACL</name>
<feature type="transmembrane region" description="Helical" evidence="1">
    <location>
        <begin position="100"/>
        <end position="117"/>
    </location>
</feature>
<feature type="transmembrane region" description="Helical" evidence="1">
    <location>
        <begin position="175"/>
        <end position="193"/>
    </location>
</feature>
<dbReference type="EMBL" id="JACJVQ010000001">
    <property type="protein sequence ID" value="MBB6632538.1"/>
    <property type="molecule type" value="Genomic_DNA"/>
</dbReference>
<feature type="domain" description="DUF1648" evidence="2">
    <location>
        <begin position="24"/>
        <end position="68"/>
    </location>
</feature>
<sequence>MTNPKFGNERPPSWSKSDTWQFLITLAILAVSFALFNHRLPSEVASHYNVNGEVDNTMPKWGFWLLYGAIAVLLPVFMTVMRHFDPRRSNYSRFKSYFTLIRWGFSLFAHVIFNMIILSELGYSIKVPNVIIGAIGVLWFVLGNRMGQVKSNFFVGIKTPWALSDETNWNRTHRLAARLWVIAGILMFAAAWLASSFWLAAVVLVCVAGSTLIPTAYSYLLYARGHKTT</sequence>
<dbReference type="RefSeq" id="WP_185117784.1">
    <property type="nucleotide sequence ID" value="NZ_JACJVQ010000001.1"/>
</dbReference>
<feature type="transmembrane region" description="Helical" evidence="1">
    <location>
        <begin position="199"/>
        <end position="222"/>
    </location>
</feature>
<keyword evidence="1" id="KW-0812">Transmembrane</keyword>
<dbReference type="PANTHER" id="PTHR37810">
    <property type="entry name" value="IMMUNITY PROTEIN SDPI"/>
    <property type="match status" value="1"/>
</dbReference>
<dbReference type="InterPro" id="IPR026272">
    <property type="entry name" value="SdpI"/>
</dbReference>
<dbReference type="Proteomes" id="UP000535838">
    <property type="component" value="Unassembled WGS sequence"/>
</dbReference>
<proteinExistence type="predicted"/>
<keyword evidence="4" id="KW-1185">Reference proteome</keyword>
<evidence type="ECO:0000313" key="4">
    <source>
        <dbReference type="Proteomes" id="UP000535838"/>
    </source>
</evidence>
<keyword evidence="1" id="KW-1133">Transmembrane helix</keyword>
<feature type="transmembrane region" description="Helical" evidence="1">
    <location>
        <begin position="61"/>
        <end position="80"/>
    </location>
</feature>
<accession>A0A841SQW5</accession>
<protein>
    <submittedName>
        <fullName evidence="3">SdpI family protein</fullName>
    </submittedName>
</protein>
<evidence type="ECO:0000313" key="3">
    <source>
        <dbReference type="EMBL" id="MBB6632538.1"/>
    </source>
</evidence>
<evidence type="ECO:0000259" key="2">
    <source>
        <dbReference type="Pfam" id="PF07853"/>
    </source>
</evidence>
<comment type="caution">
    <text evidence="3">The sequence shown here is derived from an EMBL/GenBank/DDBJ whole genome shotgun (WGS) entry which is preliminary data.</text>
</comment>
<organism evidence="3 4">
    <name type="scientific">Cohnella thailandensis</name>
    <dbReference type="NCBI Taxonomy" id="557557"/>
    <lineage>
        <taxon>Bacteria</taxon>
        <taxon>Bacillati</taxon>
        <taxon>Bacillota</taxon>
        <taxon>Bacilli</taxon>
        <taxon>Bacillales</taxon>
        <taxon>Paenibacillaceae</taxon>
        <taxon>Cohnella</taxon>
    </lineage>
</organism>
<dbReference type="InterPro" id="IPR012867">
    <property type="entry name" value="DUF1648"/>
</dbReference>
<dbReference type="InterPro" id="IPR025962">
    <property type="entry name" value="SdpI/YhfL"/>
</dbReference>